<dbReference type="SUPFAM" id="SSF47413">
    <property type="entry name" value="lambda repressor-like DNA-binding domains"/>
    <property type="match status" value="1"/>
</dbReference>
<dbReference type="EMBL" id="MZGT01000005">
    <property type="protein sequence ID" value="OPJ65752.1"/>
    <property type="molecule type" value="Genomic_DNA"/>
</dbReference>
<dbReference type="SMART" id="SM00530">
    <property type="entry name" value="HTH_XRE"/>
    <property type="match status" value="1"/>
</dbReference>
<keyword evidence="3" id="KW-1185">Reference proteome</keyword>
<dbReference type="CDD" id="cd00093">
    <property type="entry name" value="HTH_XRE"/>
    <property type="match status" value="1"/>
</dbReference>
<accession>A0A1V4J0C4</accession>
<sequence length="65" mass="7629">MTNFMKAIKLSGLKKTDICKQVNISRTYLFYLENGTKKPSFNVMYKLSKILNKTPQELFFSEDEN</sequence>
<dbReference type="InterPro" id="IPR001387">
    <property type="entry name" value="Cro/C1-type_HTH"/>
</dbReference>
<dbReference type="PROSITE" id="PS50943">
    <property type="entry name" value="HTH_CROC1"/>
    <property type="match status" value="1"/>
</dbReference>
<dbReference type="Proteomes" id="UP000191056">
    <property type="component" value="Unassembled WGS sequence"/>
</dbReference>
<organism evidence="2 3">
    <name type="scientific">Clostridium chromiireducens</name>
    <dbReference type="NCBI Taxonomy" id="225345"/>
    <lineage>
        <taxon>Bacteria</taxon>
        <taxon>Bacillati</taxon>
        <taxon>Bacillota</taxon>
        <taxon>Clostridia</taxon>
        <taxon>Eubacteriales</taxon>
        <taxon>Clostridiaceae</taxon>
        <taxon>Clostridium</taxon>
    </lineage>
</organism>
<dbReference type="RefSeq" id="WP_169896746.1">
    <property type="nucleotide sequence ID" value="NZ_MZGT01000005.1"/>
</dbReference>
<dbReference type="Pfam" id="PF01381">
    <property type="entry name" value="HTH_3"/>
    <property type="match status" value="1"/>
</dbReference>
<gene>
    <name evidence="2" type="ORF">CLCHR_05280</name>
</gene>
<comment type="caution">
    <text evidence="2">The sequence shown here is derived from an EMBL/GenBank/DDBJ whole genome shotgun (WGS) entry which is preliminary data.</text>
</comment>
<name>A0A1V4J0C4_9CLOT</name>
<evidence type="ECO:0000313" key="2">
    <source>
        <dbReference type="EMBL" id="OPJ65752.1"/>
    </source>
</evidence>
<dbReference type="STRING" id="225345.CLCHR_05280"/>
<dbReference type="AlphaFoldDB" id="A0A1V4J0C4"/>
<evidence type="ECO:0000313" key="3">
    <source>
        <dbReference type="Proteomes" id="UP000191056"/>
    </source>
</evidence>
<dbReference type="InterPro" id="IPR010982">
    <property type="entry name" value="Lambda_DNA-bd_dom_sf"/>
</dbReference>
<feature type="domain" description="HTH cro/C1-type" evidence="1">
    <location>
        <begin position="12"/>
        <end position="58"/>
    </location>
</feature>
<dbReference type="GO" id="GO:0003677">
    <property type="term" value="F:DNA binding"/>
    <property type="evidence" value="ECO:0007669"/>
    <property type="project" value="InterPro"/>
</dbReference>
<reference evidence="2 3" key="1">
    <citation type="submission" date="2017-03" db="EMBL/GenBank/DDBJ databases">
        <title>Genome sequence of Clostridium chromiireducens DSM 23318.</title>
        <authorList>
            <person name="Poehlein A."/>
            <person name="Daniel R."/>
        </authorList>
    </citation>
    <scope>NUCLEOTIDE SEQUENCE [LARGE SCALE GENOMIC DNA]</scope>
    <source>
        <strain evidence="2 3">DSM 23318</strain>
    </source>
</reference>
<evidence type="ECO:0000259" key="1">
    <source>
        <dbReference type="PROSITE" id="PS50943"/>
    </source>
</evidence>
<dbReference type="Gene3D" id="1.10.260.40">
    <property type="entry name" value="lambda repressor-like DNA-binding domains"/>
    <property type="match status" value="1"/>
</dbReference>
<proteinExistence type="predicted"/>
<protein>
    <submittedName>
        <fullName evidence="2">Helix-turn-helix protein</fullName>
    </submittedName>
</protein>